<keyword evidence="2" id="KW-1185">Reference proteome</keyword>
<evidence type="ECO:0000313" key="2">
    <source>
        <dbReference type="Proteomes" id="UP001630127"/>
    </source>
</evidence>
<dbReference type="Proteomes" id="UP001630127">
    <property type="component" value="Unassembled WGS sequence"/>
</dbReference>
<reference evidence="1 2" key="1">
    <citation type="submission" date="2024-11" db="EMBL/GenBank/DDBJ databases">
        <title>A near-complete genome assembly of Cinchona calisaya.</title>
        <authorList>
            <person name="Lian D.C."/>
            <person name="Zhao X.W."/>
            <person name="Wei L."/>
        </authorList>
    </citation>
    <scope>NUCLEOTIDE SEQUENCE [LARGE SCALE GENOMIC DNA]</scope>
    <source>
        <tissue evidence="1">Nenye</tissue>
    </source>
</reference>
<dbReference type="EMBL" id="JBJUIK010000013">
    <property type="protein sequence ID" value="KAL3506888.1"/>
    <property type="molecule type" value="Genomic_DNA"/>
</dbReference>
<accession>A0ABD2YIQ2</accession>
<gene>
    <name evidence="1" type="ORF">ACH5RR_032270</name>
</gene>
<organism evidence="1 2">
    <name type="scientific">Cinchona calisaya</name>
    <dbReference type="NCBI Taxonomy" id="153742"/>
    <lineage>
        <taxon>Eukaryota</taxon>
        <taxon>Viridiplantae</taxon>
        <taxon>Streptophyta</taxon>
        <taxon>Embryophyta</taxon>
        <taxon>Tracheophyta</taxon>
        <taxon>Spermatophyta</taxon>
        <taxon>Magnoliopsida</taxon>
        <taxon>eudicotyledons</taxon>
        <taxon>Gunneridae</taxon>
        <taxon>Pentapetalae</taxon>
        <taxon>asterids</taxon>
        <taxon>lamiids</taxon>
        <taxon>Gentianales</taxon>
        <taxon>Rubiaceae</taxon>
        <taxon>Cinchonoideae</taxon>
        <taxon>Cinchoneae</taxon>
        <taxon>Cinchona</taxon>
    </lineage>
</organism>
<protein>
    <submittedName>
        <fullName evidence="1">Uncharacterized protein</fullName>
    </submittedName>
</protein>
<proteinExistence type="predicted"/>
<comment type="caution">
    <text evidence="1">The sequence shown here is derived from an EMBL/GenBank/DDBJ whole genome shotgun (WGS) entry which is preliminary data.</text>
</comment>
<name>A0ABD2YIQ2_9GENT</name>
<evidence type="ECO:0000313" key="1">
    <source>
        <dbReference type="EMBL" id="KAL3506888.1"/>
    </source>
</evidence>
<sequence length="95" mass="10798">MHDEKLAGISKPYQVVGFEFNIPPDDIPNDHEAQVVRNDFNDVLASRGWDDDDDIDDDLEDDLAVNDIGEVKNDNIHQMLDDINGVHLLKLGIEW</sequence>
<dbReference type="AlphaFoldDB" id="A0ABD2YIQ2"/>